<protein>
    <recommendedName>
        <fullName evidence="6">50S ribosomal protein L29</fullName>
    </recommendedName>
</protein>
<dbReference type="EMBL" id="CP007806">
    <property type="protein sequence ID" value="AIG27269.1"/>
    <property type="molecule type" value="Genomic_DNA"/>
</dbReference>
<dbReference type="Pfam" id="PF23494">
    <property type="entry name" value="bPH_10"/>
    <property type="match status" value="1"/>
</dbReference>
<dbReference type="AlphaFoldDB" id="A0A075R653"/>
<evidence type="ECO:0000259" key="2">
    <source>
        <dbReference type="Pfam" id="PF23493"/>
    </source>
</evidence>
<evidence type="ECO:0000313" key="5">
    <source>
        <dbReference type="Proteomes" id="UP000005850"/>
    </source>
</evidence>
<keyword evidence="1" id="KW-1133">Transmembrane helix</keyword>
<evidence type="ECO:0000259" key="3">
    <source>
        <dbReference type="Pfam" id="PF23494"/>
    </source>
</evidence>
<feature type="domain" description="Cysteinyl-tRNA ligase anticodon binding" evidence="2">
    <location>
        <begin position="180"/>
        <end position="230"/>
    </location>
</feature>
<evidence type="ECO:0000313" key="4">
    <source>
        <dbReference type="EMBL" id="AIG27269.1"/>
    </source>
</evidence>
<keyword evidence="1" id="KW-0812">Transmembrane</keyword>
<dbReference type="RefSeq" id="WP_003335848.1">
    <property type="nucleotide sequence ID" value="NZ_CP007806.1"/>
</dbReference>
<dbReference type="Proteomes" id="UP000005850">
    <property type="component" value="Chromosome"/>
</dbReference>
<evidence type="ECO:0008006" key="6">
    <source>
        <dbReference type="Google" id="ProtNLM"/>
    </source>
</evidence>
<proteinExistence type="predicted"/>
<feature type="domain" description="YqeB PH" evidence="3">
    <location>
        <begin position="13"/>
        <end position="163"/>
    </location>
</feature>
<keyword evidence="5" id="KW-1185">Reference proteome</keyword>
<keyword evidence="1" id="KW-0472">Membrane</keyword>
<dbReference type="InterPro" id="IPR056411">
    <property type="entry name" value="CysS_C"/>
</dbReference>
<dbReference type="eggNOG" id="ENOG502ZBUP">
    <property type="taxonomic scope" value="Bacteria"/>
</dbReference>
<dbReference type="Pfam" id="PF23493">
    <property type="entry name" value="CysS_C"/>
    <property type="match status" value="1"/>
</dbReference>
<reference evidence="4 5" key="1">
    <citation type="journal article" date="2011" name="J. Bacteriol.">
        <title>Genome sequence of Brevibacillus laterosporus LMG 15441, a pathogen of invertebrates.</title>
        <authorList>
            <person name="Djukic M."/>
            <person name="Poehlein A."/>
            <person name="Thurmer A."/>
            <person name="Daniel R."/>
        </authorList>
    </citation>
    <scope>NUCLEOTIDE SEQUENCE [LARGE SCALE GENOMIC DNA]</scope>
    <source>
        <strain evidence="4 5">LMG 15441</strain>
    </source>
</reference>
<accession>A0A075R653</accession>
<dbReference type="KEGG" id="blr:BRLA_c029570"/>
<name>A0A075R653_BRELA</name>
<organism evidence="4 5">
    <name type="scientific">Brevibacillus laterosporus LMG 15441</name>
    <dbReference type="NCBI Taxonomy" id="1042163"/>
    <lineage>
        <taxon>Bacteria</taxon>
        <taxon>Bacillati</taxon>
        <taxon>Bacillota</taxon>
        <taxon>Bacilli</taxon>
        <taxon>Bacillales</taxon>
        <taxon>Paenibacillaceae</taxon>
        <taxon>Brevibacillus</taxon>
    </lineage>
</organism>
<dbReference type="InterPro" id="IPR057798">
    <property type="entry name" value="PH_YqeB"/>
</dbReference>
<feature type="transmembrane region" description="Helical" evidence="1">
    <location>
        <begin position="68"/>
        <end position="90"/>
    </location>
</feature>
<gene>
    <name evidence="4" type="ORF">BRLA_c029570</name>
</gene>
<sequence length="239" mass="27394">MTASKISLNEQKTVVGYTKMIGIFLYGGFGIVGVVLGFFLPQIAAWALTLPWVPFRGILKLINSFQGFWPTIVLAVIGLLAGLVFAYIVVKESLILTITNQEVQLEKDEYKQTIALKDIDTVFLDGKQLVMLDKSGYELVREQSDESAIKISNAFQKHGYPWSSEGDPFKDEYRRWVLDTPDISPSANALMRAREMALEKKEKEDIRDFRNELAKLGYIVRDEKTRQYWRKVHKDIQNH</sequence>
<evidence type="ECO:0000256" key="1">
    <source>
        <dbReference type="SAM" id="Phobius"/>
    </source>
</evidence>
<dbReference type="STRING" id="1042163.BRLA_c029570"/>
<dbReference type="HOGENOM" id="CLU_092058_0_0_9"/>
<feature type="transmembrane region" description="Helical" evidence="1">
    <location>
        <begin position="21"/>
        <end position="48"/>
    </location>
</feature>